<sequence>MWEWLGFKKPSPQSFAHALMKYAADHGFDGPMCFDATRFRILTGETGNGIVNLANLYPGYRNARRSERGAHLARCFAMFGGEEMPTGFAQARANLLPAIRARSYVESASLSAGAHGVTVFGDGAFAVLGSDAVVVLAYDHADSMNILTGTQVEALGVPFATALDAALANLRDRSVETLVRRPDGVCIAAWNDAYDSSRILLPDVVHRAGIANPVAMVPTRDQLLVAPASDRAALLAMLDLAQACHEHEGRPVSASLFHFEHGSAQEFVPDDAEVVLRLANLKQLYLADDHACQKQDLDADNEQRSIDLFVATFAVWQREGDPRLVSACTWSEGVEALLPRTDMVSFVSLDEAGQLRHAGTVEWAQVHAVAGHLMAPEPGMYPVRYRVSHFPDLRDLGLQ</sequence>
<evidence type="ECO:0008006" key="3">
    <source>
        <dbReference type="Google" id="ProtNLM"/>
    </source>
</evidence>
<evidence type="ECO:0000313" key="2">
    <source>
        <dbReference type="Proteomes" id="UP000593875"/>
    </source>
</evidence>
<dbReference type="KEGG" id="mlir:LPB04_13155"/>
<gene>
    <name evidence="1" type="ORF">LPB04_13155</name>
</gene>
<dbReference type="Proteomes" id="UP000593875">
    <property type="component" value="Chromosome"/>
</dbReference>
<name>A0A7L9TZ51_9BURK</name>
<keyword evidence="2" id="KW-1185">Reference proteome</keyword>
<dbReference type="RefSeq" id="WP_193685021.1">
    <property type="nucleotide sequence ID" value="NZ_CP062941.1"/>
</dbReference>
<proteinExistence type="predicted"/>
<accession>A0A7L9TZ51</accession>
<dbReference type="EMBL" id="CP062941">
    <property type="protein sequence ID" value="QOL47968.1"/>
    <property type="molecule type" value="Genomic_DNA"/>
</dbReference>
<reference evidence="1 2" key="1">
    <citation type="submission" date="2020-10" db="EMBL/GenBank/DDBJ databases">
        <title>Genome sequencing of Massilia sp. LPB0304.</title>
        <authorList>
            <person name="Kim J."/>
        </authorList>
    </citation>
    <scope>NUCLEOTIDE SEQUENCE [LARGE SCALE GENOMIC DNA]</scope>
    <source>
        <strain evidence="1 2">LPB0304</strain>
    </source>
</reference>
<dbReference type="AlphaFoldDB" id="A0A7L9TZ51"/>
<organism evidence="1 2">
    <name type="scientific">Massilia litorea</name>
    <dbReference type="NCBI Taxonomy" id="2769491"/>
    <lineage>
        <taxon>Bacteria</taxon>
        <taxon>Pseudomonadati</taxon>
        <taxon>Pseudomonadota</taxon>
        <taxon>Betaproteobacteria</taxon>
        <taxon>Burkholderiales</taxon>
        <taxon>Oxalobacteraceae</taxon>
        <taxon>Telluria group</taxon>
        <taxon>Massilia</taxon>
    </lineage>
</organism>
<evidence type="ECO:0000313" key="1">
    <source>
        <dbReference type="EMBL" id="QOL47968.1"/>
    </source>
</evidence>
<protein>
    <recommendedName>
        <fullName evidence="3">DUF1444 family protein</fullName>
    </recommendedName>
</protein>